<organism evidence="2 3">
    <name type="scientific">Dreissena polymorpha</name>
    <name type="common">Zebra mussel</name>
    <name type="synonym">Mytilus polymorpha</name>
    <dbReference type="NCBI Taxonomy" id="45954"/>
    <lineage>
        <taxon>Eukaryota</taxon>
        <taxon>Metazoa</taxon>
        <taxon>Spiralia</taxon>
        <taxon>Lophotrochozoa</taxon>
        <taxon>Mollusca</taxon>
        <taxon>Bivalvia</taxon>
        <taxon>Autobranchia</taxon>
        <taxon>Heteroconchia</taxon>
        <taxon>Euheterodonta</taxon>
        <taxon>Imparidentia</taxon>
        <taxon>Neoheterodontei</taxon>
        <taxon>Myida</taxon>
        <taxon>Dreissenoidea</taxon>
        <taxon>Dreissenidae</taxon>
        <taxon>Dreissena</taxon>
    </lineage>
</organism>
<reference evidence="2" key="2">
    <citation type="submission" date="2020-11" db="EMBL/GenBank/DDBJ databases">
        <authorList>
            <person name="McCartney M.A."/>
            <person name="Auch B."/>
            <person name="Kono T."/>
            <person name="Mallez S."/>
            <person name="Becker A."/>
            <person name="Gohl D.M."/>
            <person name="Silverstein K.A.T."/>
            <person name="Koren S."/>
            <person name="Bechman K.B."/>
            <person name="Herman A."/>
            <person name="Abrahante J.E."/>
            <person name="Garbe J."/>
        </authorList>
    </citation>
    <scope>NUCLEOTIDE SEQUENCE</scope>
    <source>
        <strain evidence="2">Duluth1</strain>
        <tissue evidence="2">Whole animal</tissue>
    </source>
</reference>
<reference evidence="2" key="1">
    <citation type="journal article" date="2019" name="bioRxiv">
        <title>The Genome of the Zebra Mussel, Dreissena polymorpha: A Resource for Invasive Species Research.</title>
        <authorList>
            <person name="McCartney M.A."/>
            <person name="Auch B."/>
            <person name="Kono T."/>
            <person name="Mallez S."/>
            <person name="Zhang Y."/>
            <person name="Obille A."/>
            <person name="Becker A."/>
            <person name="Abrahante J.E."/>
            <person name="Garbe J."/>
            <person name="Badalamenti J.P."/>
            <person name="Herman A."/>
            <person name="Mangelson H."/>
            <person name="Liachko I."/>
            <person name="Sullivan S."/>
            <person name="Sone E.D."/>
            <person name="Koren S."/>
            <person name="Silverstein K.A.T."/>
            <person name="Beckman K.B."/>
            <person name="Gohl D.M."/>
        </authorList>
    </citation>
    <scope>NUCLEOTIDE SEQUENCE</scope>
    <source>
        <strain evidence="2">Duluth1</strain>
        <tissue evidence="2">Whole animal</tissue>
    </source>
</reference>
<keyword evidence="3" id="KW-1185">Reference proteome</keyword>
<name>A0A9D4DS34_DREPO</name>
<accession>A0A9D4DS34</accession>
<dbReference type="EMBL" id="JAIWYP010000010">
    <property type="protein sequence ID" value="KAH3754401.1"/>
    <property type="molecule type" value="Genomic_DNA"/>
</dbReference>
<evidence type="ECO:0000256" key="1">
    <source>
        <dbReference type="SAM" id="MobiDB-lite"/>
    </source>
</evidence>
<comment type="caution">
    <text evidence="2">The sequence shown here is derived from an EMBL/GenBank/DDBJ whole genome shotgun (WGS) entry which is preliminary data.</text>
</comment>
<gene>
    <name evidence="2" type="ORF">DPMN_189069</name>
</gene>
<evidence type="ECO:0000313" key="3">
    <source>
        <dbReference type="Proteomes" id="UP000828390"/>
    </source>
</evidence>
<evidence type="ECO:0000313" key="2">
    <source>
        <dbReference type="EMBL" id="KAH3754401.1"/>
    </source>
</evidence>
<proteinExistence type="predicted"/>
<sequence>MASEYWDEIDRKLNVLSIRMQKFETQLCDTVDYILLFLGHVPSVPSNNPIVTSKRLDDGEGKQSKLFKRSED</sequence>
<protein>
    <submittedName>
        <fullName evidence="2">Uncharacterized protein</fullName>
    </submittedName>
</protein>
<dbReference type="Proteomes" id="UP000828390">
    <property type="component" value="Unassembled WGS sequence"/>
</dbReference>
<feature type="compositionally biased region" description="Basic and acidic residues" evidence="1">
    <location>
        <begin position="54"/>
        <end position="72"/>
    </location>
</feature>
<dbReference type="AlphaFoldDB" id="A0A9D4DS34"/>
<feature type="region of interest" description="Disordered" evidence="1">
    <location>
        <begin position="45"/>
        <end position="72"/>
    </location>
</feature>